<dbReference type="InParanoid" id="A0A6P8HF22"/>
<dbReference type="GeneID" id="116288505"/>
<feature type="region of interest" description="Disordered" evidence="3">
    <location>
        <begin position="218"/>
        <end position="267"/>
    </location>
</feature>
<evidence type="ECO:0000256" key="3">
    <source>
        <dbReference type="SAM" id="MobiDB-lite"/>
    </source>
</evidence>
<dbReference type="Gene3D" id="1.10.10.10">
    <property type="entry name" value="Winged helix-like DNA-binding domain superfamily/Winged helix DNA-binding domain"/>
    <property type="match status" value="1"/>
</dbReference>
<reference evidence="6" key="1">
    <citation type="submission" date="2025-08" db="UniProtKB">
        <authorList>
            <consortium name="RefSeq"/>
        </authorList>
    </citation>
    <scope>IDENTIFICATION</scope>
    <source>
        <tissue evidence="6">Tentacle</tissue>
    </source>
</reference>
<dbReference type="Proteomes" id="UP000515163">
    <property type="component" value="Unplaced"/>
</dbReference>
<dbReference type="Pfam" id="PF16095">
    <property type="entry name" value="COR-A"/>
    <property type="match status" value="1"/>
</dbReference>
<feature type="coiled-coil region" evidence="2">
    <location>
        <begin position="1124"/>
        <end position="1151"/>
    </location>
</feature>
<keyword evidence="2" id="KW-0175">Coiled coil</keyword>
<feature type="compositionally biased region" description="Basic and acidic residues" evidence="3">
    <location>
        <begin position="218"/>
        <end position="233"/>
    </location>
</feature>
<evidence type="ECO:0000313" key="6">
    <source>
        <dbReference type="RefSeq" id="XP_031551165.1"/>
    </source>
</evidence>
<dbReference type="RefSeq" id="XP_031551165.1">
    <property type="nucleotide sequence ID" value="XM_031695305.1"/>
</dbReference>
<dbReference type="SMART" id="SM01052">
    <property type="entry name" value="CAP_GLY"/>
    <property type="match status" value="1"/>
</dbReference>
<feature type="compositionally biased region" description="Acidic residues" evidence="3">
    <location>
        <begin position="234"/>
        <end position="252"/>
    </location>
</feature>
<proteinExistence type="predicted"/>
<evidence type="ECO:0000256" key="1">
    <source>
        <dbReference type="ARBA" id="ARBA00022737"/>
    </source>
</evidence>
<dbReference type="InterPro" id="IPR036859">
    <property type="entry name" value="CAP-Gly_dom_sf"/>
</dbReference>
<feature type="domain" description="CAP-Gly" evidence="4">
    <location>
        <begin position="9"/>
        <end position="84"/>
    </location>
</feature>
<organism evidence="5 6">
    <name type="scientific">Actinia tenebrosa</name>
    <name type="common">Australian red waratah sea anemone</name>
    <dbReference type="NCBI Taxonomy" id="6105"/>
    <lineage>
        <taxon>Eukaryota</taxon>
        <taxon>Metazoa</taxon>
        <taxon>Cnidaria</taxon>
        <taxon>Anthozoa</taxon>
        <taxon>Hexacorallia</taxon>
        <taxon>Actiniaria</taxon>
        <taxon>Actiniidae</taxon>
        <taxon>Actinia</taxon>
    </lineage>
</organism>
<dbReference type="InterPro" id="IPR032171">
    <property type="entry name" value="COR-A"/>
</dbReference>
<gene>
    <name evidence="6" type="primary">LOC116288505</name>
</gene>
<dbReference type="InterPro" id="IPR027417">
    <property type="entry name" value="P-loop_NTPase"/>
</dbReference>
<dbReference type="Gene3D" id="2.30.30.190">
    <property type="entry name" value="CAP Gly-rich-like domain"/>
    <property type="match status" value="1"/>
</dbReference>
<dbReference type="Gene3D" id="3.40.50.300">
    <property type="entry name" value="P-loop containing nucleotide triphosphate hydrolases"/>
    <property type="match status" value="2"/>
</dbReference>
<dbReference type="Pfam" id="PF01302">
    <property type="entry name" value="CAP_GLY"/>
    <property type="match status" value="1"/>
</dbReference>
<evidence type="ECO:0000256" key="2">
    <source>
        <dbReference type="SAM" id="Coils"/>
    </source>
</evidence>
<name>A0A6P8HF22_ACTTE</name>
<dbReference type="PANTHER" id="PTHR47679">
    <property type="entry name" value="PROTEIN TORNADO 1"/>
    <property type="match status" value="1"/>
</dbReference>
<dbReference type="InterPro" id="IPR000938">
    <property type="entry name" value="CAP-Gly_domain"/>
</dbReference>
<evidence type="ECO:0000259" key="4">
    <source>
        <dbReference type="SMART" id="SM01052"/>
    </source>
</evidence>
<dbReference type="SUPFAM" id="SSF52540">
    <property type="entry name" value="P-loop containing nucleoside triphosphate hydrolases"/>
    <property type="match status" value="1"/>
</dbReference>
<keyword evidence="5" id="KW-1185">Reference proteome</keyword>
<dbReference type="AlphaFoldDB" id="A0A6P8HF22"/>
<evidence type="ECO:0000313" key="5">
    <source>
        <dbReference type="Proteomes" id="UP000515163"/>
    </source>
</evidence>
<dbReference type="OrthoDB" id="6078042at2759"/>
<dbReference type="PANTHER" id="PTHR47679:SF2">
    <property type="entry name" value="C-TERMINAL OF ROC (COR) DOMAIN-CONTAINING PROTEIN"/>
    <property type="match status" value="1"/>
</dbReference>
<keyword evidence="1" id="KW-0677">Repeat</keyword>
<dbReference type="InterPro" id="IPR036388">
    <property type="entry name" value="WH-like_DNA-bd_sf"/>
</dbReference>
<sequence>MEKELNLKIDQRVVVFPEDNGDKIKVPLRGTVRYISKRVDSHGDCPVGIELDKRKGSGTGVFNRKQRFVCKEGHALFVPVTSVLPEEEYDSSEQASIYPVAKKLANPGSRKFDDTIPSEILARGPEALKAYEKALESGKTKNRRLPVMVVGPARAGKTSLLKSLNGEKFDPKEDSTEGIHLQHTFCKSQENCWSKESDEGISFTDCMADIIHKNLRGENDSKEIHDENTKNDEDDRDEDNDADDDDADDEDDGKIKARKVDSEEINEEAKKLENREYISEKSTANLPKSIEEKLVKLMDSELSLLDFAGQAVHKVIHPMNTKLSDKTKENEVYIKSLDFGGQAVYNVIHPIFLTSKAVFILVYNLKNIPHDPMKSIVQEDGAERELVDPFEMTNLENLELWLSGISSYTDAQRMAKIGGFSLPPVFIVGTHADKFDGNLEAARQIIREIYKYLSPSKNPSGCHVISNQIYTVNNSVSGNGEIRDESVMKLKADIEELSKSLPHMNEDIPINWLWFEEELSNLVEKENKKYITLDEALKIANECKVNTSVESKEFPTLLNYLHDLKTIIYFEETKKVFIDTEWLVKVFTKVIEVRPVEKRDGFHKSWDKLEEEGVMERALVEHVWKGLVDEQNTIDSLVLIMEKFSLICRWNTSEGEEVYLVPCMLCNSEKREDIAMCLRHQKSSTMVIRFNTSHVSLGIFPRLFVAIAAEAKKRWPKLRQPKLYKNFYRIFDIGKERKLDIFVIQSSIRTISVTVSNQQNIDGQHVTEFCQHFRKLLDQIFVDMRRNFPWMQNMPFEYGILCPVCASSPNKCKFHGMEGCNRDSCLHFVNEEELIVDRPRCDKNVAILDNVIKEEAYIFWFPRQAVGSTFNLTENQKRWLVIGICLNIVLLPPLRKFLEPNILDHYTNLKASNHIDNQVHGGQLVYDGYKALNYRSINNNNTIKKEKNHNYNVTSAVDLAKLYLQPHMANFTGFNDTCDLSAVLGVLSSASVFSSDVQDFSSKVRKEVRNEWGHCNFQSWDETKLKGSFKLMRSLLKALKLSSDSENTIADQLKDWEQNCVGICMADTVPPELAKDIKDKVSQLFGEFQLALCRNEENVAQLSKDVEQLAISQEEEVCRVLETLKTCQDAIQSLKQELGFVKQRVRNVQEEVGKVKEEVHERFYCLDYRVKVLEAREQK</sequence>
<accession>A0A6P8HF22</accession>
<dbReference type="KEGG" id="aten:116288505"/>
<feature type="compositionally biased region" description="Basic and acidic residues" evidence="3">
    <location>
        <begin position="253"/>
        <end position="267"/>
    </location>
</feature>
<dbReference type="SUPFAM" id="SSF74924">
    <property type="entry name" value="Cap-Gly domain"/>
    <property type="match status" value="1"/>
</dbReference>
<protein>
    <submittedName>
        <fullName evidence="6">Uncharacterized protein LOC116288505</fullName>
    </submittedName>
</protein>